<name>A0ABT3N2M2_9GAMM</name>
<proteinExistence type="predicted"/>
<accession>A0ABT3N2M2</accession>
<organism evidence="1 2">
    <name type="scientific">Endozoicomonas gorgoniicola</name>
    <dbReference type="NCBI Taxonomy" id="1234144"/>
    <lineage>
        <taxon>Bacteria</taxon>
        <taxon>Pseudomonadati</taxon>
        <taxon>Pseudomonadota</taxon>
        <taxon>Gammaproteobacteria</taxon>
        <taxon>Oceanospirillales</taxon>
        <taxon>Endozoicomonadaceae</taxon>
        <taxon>Endozoicomonas</taxon>
    </lineage>
</organism>
<gene>
    <name evidence="1" type="ORF">NX722_23050</name>
</gene>
<dbReference type="Proteomes" id="UP001209854">
    <property type="component" value="Unassembled WGS sequence"/>
</dbReference>
<dbReference type="EMBL" id="JAPFCC010000001">
    <property type="protein sequence ID" value="MCW7555449.1"/>
    <property type="molecule type" value="Genomic_DNA"/>
</dbReference>
<reference evidence="1 2" key="1">
    <citation type="submission" date="2022-10" db="EMBL/GenBank/DDBJ databases">
        <title>High-quality genome sequences of two octocoral-associated bacteria, Endozoicomonas euniceicola EF212 and Endozoicomonas gorgoniicola PS125.</title>
        <authorList>
            <person name="Chiou Y.-J."/>
            <person name="Chen Y.-H."/>
        </authorList>
    </citation>
    <scope>NUCLEOTIDE SEQUENCE [LARGE SCALE GENOMIC DNA]</scope>
    <source>
        <strain evidence="1 2">PS125</strain>
    </source>
</reference>
<protein>
    <submittedName>
        <fullName evidence="1">Uncharacterized protein</fullName>
    </submittedName>
</protein>
<comment type="caution">
    <text evidence="1">The sequence shown here is derived from an EMBL/GenBank/DDBJ whole genome shotgun (WGS) entry which is preliminary data.</text>
</comment>
<keyword evidence="2" id="KW-1185">Reference proteome</keyword>
<evidence type="ECO:0000313" key="2">
    <source>
        <dbReference type="Proteomes" id="UP001209854"/>
    </source>
</evidence>
<evidence type="ECO:0000313" key="1">
    <source>
        <dbReference type="EMBL" id="MCW7555449.1"/>
    </source>
</evidence>
<sequence length="70" mass="7501">MVNGSAPEDAPPDDDQAIPPDYCILEKNPPCLFGIRNYTFQAPNEALEELSGEISTPESGSGIHNCFCSS</sequence>
<dbReference type="RefSeq" id="WP_262565206.1">
    <property type="nucleotide sequence ID" value="NZ_JAPFCC010000001.1"/>
</dbReference>